<keyword evidence="3" id="KW-0998">Cell outer membrane</keyword>
<evidence type="ECO:0000256" key="2">
    <source>
        <dbReference type="ARBA" id="ARBA00023136"/>
    </source>
</evidence>
<dbReference type="Pfam" id="PF07676">
    <property type="entry name" value="PD40"/>
    <property type="match status" value="2"/>
</dbReference>
<dbReference type="EMBL" id="FWYF01000001">
    <property type="protein sequence ID" value="SMD32329.1"/>
    <property type="molecule type" value="Genomic_DNA"/>
</dbReference>
<dbReference type="CDD" id="cd07185">
    <property type="entry name" value="OmpA_C-like"/>
    <property type="match status" value="1"/>
</dbReference>
<evidence type="ECO:0000256" key="4">
    <source>
        <dbReference type="PROSITE-ProRule" id="PRU00473"/>
    </source>
</evidence>
<evidence type="ECO:0000256" key="1">
    <source>
        <dbReference type="ARBA" id="ARBA00004442"/>
    </source>
</evidence>
<dbReference type="Gene3D" id="3.30.1330.60">
    <property type="entry name" value="OmpA-like domain"/>
    <property type="match status" value="1"/>
</dbReference>
<evidence type="ECO:0000313" key="7">
    <source>
        <dbReference type="Proteomes" id="UP000192472"/>
    </source>
</evidence>
<dbReference type="Pfam" id="PF00691">
    <property type="entry name" value="OmpA"/>
    <property type="match status" value="1"/>
</dbReference>
<dbReference type="InterPro" id="IPR050330">
    <property type="entry name" value="Bact_OuterMem_StrucFunc"/>
</dbReference>
<dbReference type="PRINTS" id="PR01021">
    <property type="entry name" value="OMPADOMAIN"/>
</dbReference>
<dbReference type="AlphaFoldDB" id="A0A1W2G6M4"/>
<dbReference type="GO" id="GO:0009279">
    <property type="term" value="C:cell outer membrane"/>
    <property type="evidence" value="ECO:0007669"/>
    <property type="project" value="UniProtKB-SubCell"/>
</dbReference>
<feature type="domain" description="OmpA-like" evidence="5">
    <location>
        <begin position="538"/>
        <end position="658"/>
    </location>
</feature>
<dbReference type="InterPro" id="IPR011042">
    <property type="entry name" value="6-blade_b-propeller_TolB-like"/>
</dbReference>
<dbReference type="InterPro" id="IPR011659">
    <property type="entry name" value="WD40"/>
</dbReference>
<dbReference type="InterPro" id="IPR006664">
    <property type="entry name" value="OMP_bac"/>
</dbReference>
<evidence type="ECO:0000313" key="6">
    <source>
        <dbReference type="EMBL" id="SMD32329.1"/>
    </source>
</evidence>
<name>A0A1W2G6M4_REIFA</name>
<keyword evidence="2 4" id="KW-0472">Membrane</keyword>
<dbReference type="Gene3D" id="2.120.10.30">
    <property type="entry name" value="TolB, C-terminal domain"/>
    <property type="match status" value="1"/>
</dbReference>
<sequence>MFRSLSINIFLLLSVLLLTLSPTSAQLLGKKKESTAILQIDTLGTEGQFSIYNFKNINVINEYYDKSKLQHIQKLESEKNWSELYPALQSYVMQFGIRNFYVDTYWIWRLAKLTEIYGTEQEARSLYKLALRHHHQSIDIREIELYYDSLNTQEVDNFVPLDYYYKLVEHRKAIDTIRPPRGVLLNMGRKINSRQADYAPTLGMNNQVMIFTSKRNERFQGLTYRKNEDLFISVKEDGYWELSTDLKEINTQYNEGSACITKDGKTLFFSRCDSPGSMGNCDIFLAKLNEDSVWTDIENIGLTINSVSWDSHPSLSHTEDTLYFASDRIGGFGLSDIYFTYKNEDNKWMPAQNLGPVVNTRKNEVSPFYHPNHEVLFFSSNGQLFKFGEFDIYKSYHNNDQWSEPINIGPLVNGRGSEFYFSIDSESKDLFYSRSATDDLNMLDLYSFPLPMEAQPEALTQISGSLTDSLTGKPFTGIVSVIDLDEGTAVAPKYLKPDGTFEFDLINHRNYLLIIQGDEYFRIEEMFYLDGPAQFHEVTEPIASKVKFESIEFDAGQANLKVEMYGDLNKIINFMYDNPDFYLRISGHTDKYGSDQLNLQLSKDRAQTIRDYIVIFGGVSSNRVENEGYGSTLPIVEERTEEDRKLNRRVEFEIYRPAIKKEQDIDSQFDDQ</sequence>
<gene>
    <name evidence="6" type="ORF">SAMN04488029_0674</name>
</gene>
<evidence type="ECO:0000259" key="5">
    <source>
        <dbReference type="PROSITE" id="PS51123"/>
    </source>
</evidence>
<dbReference type="SUPFAM" id="SSF82171">
    <property type="entry name" value="DPP6 N-terminal domain-like"/>
    <property type="match status" value="1"/>
</dbReference>
<dbReference type="PANTHER" id="PTHR30329">
    <property type="entry name" value="STATOR ELEMENT OF FLAGELLAR MOTOR COMPLEX"/>
    <property type="match status" value="1"/>
</dbReference>
<dbReference type="InterPro" id="IPR036737">
    <property type="entry name" value="OmpA-like_sf"/>
</dbReference>
<dbReference type="Proteomes" id="UP000192472">
    <property type="component" value="Unassembled WGS sequence"/>
</dbReference>
<dbReference type="STRING" id="692418.SAMN04488029_0674"/>
<keyword evidence="7" id="KW-1185">Reference proteome</keyword>
<organism evidence="6 7">
    <name type="scientific">Reichenbachiella faecimaris</name>
    <dbReference type="NCBI Taxonomy" id="692418"/>
    <lineage>
        <taxon>Bacteria</taxon>
        <taxon>Pseudomonadati</taxon>
        <taxon>Bacteroidota</taxon>
        <taxon>Cytophagia</taxon>
        <taxon>Cytophagales</taxon>
        <taxon>Reichenbachiellaceae</taxon>
        <taxon>Reichenbachiella</taxon>
    </lineage>
</organism>
<dbReference type="PROSITE" id="PS51123">
    <property type="entry name" value="OMPA_2"/>
    <property type="match status" value="1"/>
</dbReference>
<dbReference type="PANTHER" id="PTHR30329:SF21">
    <property type="entry name" value="LIPOPROTEIN YIAD-RELATED"/>
    <property type="match status" value="1"/>
</dbReference>
<proteinExistence type="predicted"/>
<evidence type="ECO:0000256" key="3">
    <source>
        <dbReference type="ARBA" id="ARBA00023237"/>
    </source>
</evidence>
<reference evidence="6 7" key="1">
    <citation type="submission" date="2017-04" db="EMBL/GenBank/DDBJ databases">
        <authorList>
            <person name="Afonso C.L."/>
            <person name="Miller P.J."/>
            <person name="Scott M.A."/>
            <person name="Spackman E."/>
            <person name="Goraichik I."/>
            <person name="Dimitrov K.M."/>
            <person name="Suarez D.L."/>
            <person name="Swayne D.E."/>
        </authorList>
    </citation>
    <scope>NUCLEOTIDE SEQUENCE [LARGE SCALE GENOMIC DNA]</scope>
    <source>
        <strain evidence="6 7">DSM 26133</strain>
    </source>
</reference>
<protein>
    <submittedName>
        <fullName evidence="6">WD40-like Beta Propeller Repeat</fullName>
    </submittedName>
</protein>
<dbReference type="RefSeq" id="WP_084370993.1">
    <property type="nucleotide sequence ID" value="NZ_FWYF01000001.1"/>
</dbReference>
<accession>A0A1W2G6M4</accession>
<dbReference type="InterPro" id="IPR006665">
    <property type="entry name" value="OmpA-like"/>
</dbReference>
<dbReference type="OrthoDB" id="1488841at2"/>
<comment type="subcellular location">
    <subcellularLocation>
        <location evidence="1">Cell outer membrane</location>
    </subcellularLocation>
</comment>
<dbReference type="SUPFAM" id="SSF103088">
    <property type="entry name" value="OmpA-like"/>
    <property type="match status" value="1"/>
</dbReference>